<dbReference type="GO" id="GO:0005829">
    <property type="term" value="C:cytosol"/>
    <property type="evidence" value="ECO:0007669"/>
    <property type="project" value="TreeGrafter"/>
</dbReference>
<evidence type="ECO:0000256" key="2">
    <source>
        <dbReference type="RuleBase" id="RU364082"/>
    </source>
</evidence>
<evidence type="ECO:0000259" key="3">
    <source>
        <dbReference type="Pfam" id="PF04321"/>
    </source>
</evidence>
<dbReference type="NCBIfam" id="TIGR01214">
    <property type="entry name" value="rmlD"/>
    <property type="match status" value="1"/>
</dbReference>
<comment type="function">
    <text evidence="2">Catalyzes the reduction of dTDP-6-deoxy-L-lyxo-4-hexulose to yield dTDP-L-rhamnose.</text>
</comment>
<organism evidence="4 5">
    <name type="scientific">Anaerofilum hominis</name>
    <dbReference type="NCBI Taxonomy" id="2763016"/>
    <lineage>
        <taxon>Bacteria</taxon>
        <taxon>Bacillati</taxon>
        <taxon>Bacillota</taxon>
        <taxon>Clostridia</taxon>
        <taxon>Eubacteriales</taxon>
        <taxon>Oscillospiraceae</taxon>
        <taxon>Anaerofilum</taxon>
    </lineage>
</organism>
<keyword evidence="5" id="KW-1185">Reference proteome</keyword>
<dbReference type="EC" id="1.1.1.133" evidence="2"/>
<dbReference type="PANTHER" id="PTHR10491:SF4">
    <property type="entry name" value="METHIONINE ADENOSYLTRANSFERASE 2 SUBUNIT BETA"/>
    <property type="match status" value="1"/>
</dbReference>
<evidence type="ECO:0000313" key="5">
    <source>
        <dbReference type="Proteomes" id="UP000659630"/>
    </source>
</evidence>
<comment type="pathway">
    <text evidence="2">Carbohydrate biosynthesis; dTDP-L-rhamnose biosynthesis.</text>
</comment>
<keyword evidence="2" id="KW-0521">NADP</keyword>
<feature type="domain" description="RmlD-like substrate binding" evidence="3">
    <location>
        <begin position="1"/>
        <end position="297"/>
    </location>
</feature>
<reference evidence="4" key="1">
    <citation type="submission" date="2020-08" db="EMBL/GenBank/DDBJ databases">
        <title>Genome public.</title>
        <authorList>
            <person name="Liu C."/>
            <person name="Sun Q."/>
        </authorList>
    </citation>
    <scope>NUCLEOTIDE SEQUENCE</scope>
    <source>
        <strain evidence="4">BX8</strain>
    </source>
</reference>
<name>A0A923L176_9FIRM</name>
<dbReference type="InterPro" id="IPR005913">
    <property type="entry name" value="dTDP_dehydrorham_reduct"/>
</dbReference>
<accession>A0A923L176</accession>
<dbReference type="RefSeq" id="WP_186887120.1">
    <property type="nucleotide sequence ID" value="NZ_JACONZ010000001.1"/>
</dbReference>
<keyword evidence="2 4" id="KW-0560">Oxidoreductase</keyword>
<dbReference type="CDD" id="cd05254">
    <property type="entry name" value="dTDP_HR_like_SDR_e"/>
    <property type="match status" value="1"/>
</dbReference>
<dbReference type="InterPro" id="IPR029903">
    <property type="entry name" value="RmlD-like-bd"/>
</dbReference>
<dbReference type="EMBL" id="JACONZ010000001">
    <property type="protein sequence ID" value="MBC5580793.1"/>
    <property type="molecule type" value="Genomic_DNA"/>
</dbReference>
<comment type="similarity">
    <text evidence="1 2">Belongs to the dTDP-4-dehydrorhamnose reductase family.</text>
</comment>
<dbReference type="GO" id="GO:0019305">
    <property type="term" value="P:dTDP-rhamnose biosynthetic process"/>
    <property type="evidence" value="ECO:0007669"/>
    <property type="project" value="TreeGrafter"/>
</dbReference>
<proteinExistence type="inferred from homology"/>
<dbReference type="GO" id="GO:0008831">
    <property type="term" value="F:dTDP-4-dehydrorhamnose reductase activity"/>
    <property type="evidence" value="ECO:0007669"/>
    <property type="project" value="UniProtKB-EC"/>
</dbReference>
<dbReference type="PANTHER" id="PTHR10491">
    <property type="entry name" value="DTDP-4-DEHYDRORHAMNOSE REDUCTASE"/>
    <property type="match status" value="1"/>
</dbReference>
<dbReference type="Gene3D" id="3.90.25.10">
    <property type="entry name" value="UDP-galactose 4-epimerase, domain 1"/>
    <property type="match status" value="1"/>
</dbReference>
<dbReference type="Gene3D" id="3.40.50.720">
    <property type="entry name" value="NAD(P)-binding Rossmann-like Domain"/>
    <property type="match status" value="1"/>
</dbReference>
<gene>
    <name evidence="4" type="primary">rfbD</name>
    <name evidence="4" type="ORF">H8S23_04680</name>
</gene>
<evidence type="ECO:0000256" key="1">
    <source>
        <dbReference type="ARBA" id="ARBA00010944"/>
    </source>
</evidence>
<dbReference type="Pfam" id="PF04321">
    <property type="entry name" value="RmlD_sub_bind"/>
    <property type="match status" value="1"/>
</dbReference>
<dbReference type="SUPFAM" id="SSF51735">
    <property type="entry name" value="NAD(P)-binding Rossmann-fold domains"/>
    <property type="match status" value="1"/>
</dbReference>
<protein>
    <recommendedName>
        <fullName evidence="2">dTDP-4-dehydrorhamnose reductase</fullName>
        <ecNumber evidence="2">1.1.1.133</ecNumber>
    </recommendedName>
</protein>
<evidence type="ECO:0000313" key="4">
    <source>
        <dbReference type="EMBL" id="MBC5580793.1"/>
    </source>
</evidence>
<comment type="caution">
    <text evidence="4">The sequence shown here is derived from an EMBL/GenBank/DDBJ whole genome shotgun (WGS) entry which is preliminary data.</text>
</comment>
<sequence length="305" mass="32729">MKILISGSKGQLGTELQRMLGAGQSELGPLPGEVQGAAVACYDVDTLDITDLAAVRRVFAAEQPDVVINCSAFTNVDGCERETDAAFRVNALGPRNLAMAAAEIGAKLAHVSTDYVFSGAPNGGVPLDETALPAPVSAYGSTKLLGEAYVRQFCPRSFILRTAWLYSYTGKNFVFTMMNVGRKTGALTVVSDQLGNPTNAVDLGHHILKLAVTEQYGLYHCTGSGVCSWYEFACEIIRLSGTPAVVTPCTSDEYAAAHPEAARRPAWSALDNRMLRCTVGDGMRDWRAALECFFTHYNANAEEAK</sequence>
<dbReference type="InterPro" id="IPR036291">
    <property type="entry name" value="NAD(P)-bd_dom_sf"/>
</dbReference>
<dbReference type="Proteomes" id="UP000659630">
    <property type="component" value="Unassembled WGS sequence"/>
</dbReference>
<dbReference type="AlphaFoldDB" id="A0A923L176"/>